<protein>
    <submittedName>
        <fullName evidence="1">Uncharacterized protein</fullName>
    </submittedName>
</protein>
<evidence type="ECO:0000313" key="2">
    <source>
        <dbReference type="Proteomes" id="UP000003671"/>
    </source>
</evidence>
<dbReference type="AlphaFoldDB" id="C9KLS4"/>
<dbReference type="EMBL" id="ABWK02000012">
    <property type="protein sequence ID" value="EEX69088.1"/>
    <property type="molecule type" value="Genomic_DNA"/>
</dbReference>
<gene>
    <name evidence="1" type="ORF">MITSMUL_04158</name>
</gene>
<sequence length="40" mass="4866">MPDFSFYEYYTGPYSEKEDDATTFLDTFAICVLQYYIYRV</sequence>
<accession>C9KLS4</accession>
<comment type="caution">
    <text evidence="1">The sequence shown here is derived from an EMBL/GenBank/DDBJ whole genome shotgun (WGS) entry which is preliminary data.</text>
</comment>
<keyword evidence="2" id="KW-1185">Reference proteome</keyword>
<dbReference type="Proteomes" id="UP000003671">
    <property type="component" value="Unassembled WGS sequence"/>
</dbReference>
<proteinExistence type="predicted"/>
<organism evidence="1 2">
    <name type="scientific">Mitsuokella multacida DSM 20544</name>
    <dbReference type="NCBI Taxonomy" id="500635"/>
    <lineage>
        <taxon>Bacteria</taxon>
        <taxon>Bacillati</taxon>
        <taxon>Bacillota</taxon>
        <taxon>Negativicutes</taxon>
        <taxon>Selenomonadales</taxon>
        <taxon>Selenomonadaceae</taxon>
        <taxon>Mitsuokella</taxon>
    </lineage>
</organism>
<reference evidence="1" key="1">
    <citation type="submission" date="2009-09" db="EMBL/GenBank/DDBJ databases">
        <authorList>
            <person name="Weinstock G."/>
            <person name="Sodergren E."/>
            <person name="Clifton S."/>
            <person name="Fulton L."/>
            <person name="Fulton B."/>
            <person name="Courtney L."/>
            <person name="Fronick C."/>
            <person name="Harrison M."/>
            <person name="Strong C."/>
            <person name="Farmer C."/>
            <person name="Delahaunty K."/>
            <person name="Markovic C."/>
            <person name="Hall O."/>
            <person name="Minx P."/>
            <person name="Tomlinson C."/>
            <person name="Mitreva M."/>
            <person name="Nelson J."/>
            <person name="Hou S."/>
            <person name="Wollam A."/>
            <person name="Pepin K.H."/>
            <person name="Johnson M."/>
            <person name="Bhonagiri V."/>
            <person name="Nash W.E."/>
            <person name="Warren W."/>
            <person name="Chinwalla A."/>
            <person name="Mardis E.R."/>
            <person name="Wilson R.K."/>
        </authorList>
    </citation>
    <scope>NUCLEOTIDE SEQUENCE [LARGE SCALE GENOMIC DNA]</scope>
    <source>
        <strain evidence="1">DSM 20544</strain>
    </source>
</reference>
<evidence type="ECO:0000313" key="1">
    <source>
        <dbReference type="EMBL" id="EEX69088.1"/>
    </source>
</evidence>
<dbReference type="HOGENOM" id="CLU_3292508_0_0_9"/>
<name>C9KLS4_9FIRM</name>